<protein>
    <submittedName>
        <fullName evidence="1">SipW-dependent-type signal peptide-containing protein</fullName>
    </submittedName>
</protein>
<comment type="caution">
    <text evidence="1">The sequence shown here is derived from an EMBL/GenBank/DDBJ whole genome shotgun (WGS) entry which is preliminary data.</text>
</comment>
<accession>A0ABU3PTG0</accession>
<evidence type="ECO:0000313" key="1">
    <source>
        <dbReference type="EMBL" id="MDT9592520.1"/>
    </source>
</evidence>
<dbReference type="EMBL" id="JAVYII010000002">
    <property type="protein sequence ID" value="MDT9592520.1"/>
    <property type="molecule type" value="Genomic_DNA"/>
</dbReference>
<proteinExistence type="predicted"/>
<organism evidence="1 2">
    <name type="scientific">Nocardioides imazamoxiresistens</name>
    <dbReference type="NCBI Taxonomy" id="3231893"/>
    <lineage>
        <taxon>Bacteria</taxon>
        <taxon>Bacillati</taxon>
        <taxon>Actinomycetota</taxon>
        <taxon>Actinomycetes</taxon>
        <taxon>Propionibacteriales</taxon>
        <taxon>Nocardioidaceae</taxon>
        <taxon>Nocardioides</taxon>
    </lineage>
</organism>
<evidence type="ECO:0000313" key="2">
    <source>
        <dbReference type="Proteomes" id="UP001268542"/>
    </source>
</evidence>
<keyword evidence="2" id="KW-1185">Reference proteome</keyword>
<dbReference type="InterPro" id="IPR023833">
    <property type="entry name" value="Signal_pept_SipW-depend-type"/>
</dbReference>
<dbReference type="NCBIfam" id="TIGR04088">
    <property type="entry name" value="cognate_SipW"/>
    <property type="match status" value="1"/>
</dbReference>
<dbReference type="RefSeq" id="WP_315731945.1">
    <property type="nucleotide sequence ID" value="NZ_JAVYII010000002.1"/>
</dbReference>
<gene>
    <name evidence="1" type="ORF">RDV89_05540</name>
</gene>
<sequence length="227" mass="22608">MTDHRASRSSAHRGVHRAARRAPSGWRVRALAALVLLLALGSAGTLASWNDTATVQTGAIRSGSMDLQVAAVASPNGATTWSAVGTGAGLDATSITASGLAPGETVAFPLSFRNVGDPPLDYAATVRTGASWTYVGATISVRVGTGAATNSAAGTYPRTGTCSGPLQGTATTVTTTDTVVLAPRRLAGGGAVETLCVVVGMLGDATNANQGKTGTIRLDVTGTQAVS</sequence>
<reference evidence="1 2" key="1">
    <citation type="submission" date="2023-08" db="EMBL/GenBank/DDBJ databases">
        <title>Nocardioides seae sp. nov., a bacterium isolated from a soil.</title>
        <authorList>
            <person name="Wang X."/>
        </authorList>
    </citation>
    <scope>NUCLEOTIDE SEQUENCE [LARGE SCALE GENOMIC DNA]</scope>
    <source>
        <strain evidence="1 2">YZH12</strain>
    </source>
</reference>
<name>A0ABU3PTG0_9ACTN</name>
<dbReference type="Proteomes" id="UP001268542">
    <property type="component" value="Unassembled WGS sequence"/>
</dbReference>